<evidence type="ECO:0000256" key="1">
    <source>
        <dbReference type="SAM" id="MobiDB-lite"/>
    </source>
</evidence>
<dbReference type="RefSeq" id="WP_015440361.1">
    <property type="nucleotide sequence ID" value="NC_020520.1"/>
</dbReference>
<keyword evidence="4" id="KW-1185">Reference proteome</keyword>
<gene>
    <name evidence="3" type="ORF">YM304_07990</name>
</gene>
<feature type="compositionally biased region" description="Pro residues" evidence="1">
    <location>
        <begin position="75"/>
        <end position="95"/>
    </location>
</feature>
<feature type="chain" id="PRO_5025468067" evidence="2">
    <location>
        <begin position="34"/>
        <end position="416"/>
    </location>
</feature>
<dbReference type="PROSITE" id="PS51257">
    <property type="entry name" value="PROKAR_LIPOPROTEIN"/>
    <property type="match status" value="1"/>
</dbReference>
<evidence type="ECO:0000313" key="3">
    <source>
        <dbReference type="EMBL" id="BAN01113.1"/>
    </source>
</evidence>
<reference evidence="3 4" key="1">
    <citation type="journal article" date="2013" name="Int. J. Syst. Evol. Microbiol.">
        <title>Ilumatobacter nonamiense sp. nov. and Ilumatobacter coccineum sp. nov., isolated from seashore sand.</title>
        <authorList>
            <person name="Matsumoto A."/>
            <person name="Kasai H."/>
            <person name="Matsuo Y."/>
            <person name="Shizuri Y."/>
            <person name="Ichikawa N."/>
            <person name="Fujita N."/>
            <person name="Omura S."/>
            <person name="Takahashi Y."/>
        </authorList>
    </citation>
    <scope>NUCLEOTIDE SEQUENCE [LARGE SCALE GENOMIC DNA]</scope>
    <source>
        <strain evidence="4">NBRC 103263 / KCTC 29153 / YM16-304</strain>
    </source>
</reference>
<evidence type="ECO:0000256" key="2">
    <source>
        <dbReference type="SAM" id="SignalP"/>
    </source>
</evidence>
<name>A0A6C7E310_ILUCY</name>
<protein>
    <submittedName>
        <fullName evidence="3">Uncharacterized protein</fullName>
    </submittedName>
</protein>
<proteinExistence type="predicted"/>
<keyword evidence="2" id="KW-0732">Signal</keyword>
<dbReference type="KEGG" id="aym:YM304_07990"/>
<feature type="signal peptide" evidence="2">
    <location>
        <begin position="1"/>
        <end position="33"/>
    </location>
</feature>
<feature type="region of interest" description="Disordered" evidence="1">
    <location>
        <begin position="34"/>
        <end position="113"/>
    </location>
</feature>
<feature type="compositionally biased region" description="Low complexity" evidence="1">
    <location>
        <begin position="96"/>
        <end position="107"/>
    </location>
</feature>
<evidence type="ECO:0000313" key="4">
    <source>
        <dbReference type="Proteomes" id="UP000011863"/>
    </source>
</evidence>
<dbReference type="AlphaFoldDB" id="A0A6C7E310"/>
<dbReference type="Proteomes" id="UP000011863">
    <property type="component" value="Chromosome"/>
</dbReference>
<organism evidence="3 4">
    <name type="scientific">Ilumatobacter coccineus (strain NBRC 103263 / KCTC 29153 / YM16-304)</name>
    <dbReference type="NCBI Taxonomy" id="1313172"/>
    <lineage>
        <taxon>Bacteria</taxon>
        <taxon>Bacillati</taxon>
        <taxon>Actinomycetota</taxon>
        <taxon>Acidimicrobiia</taxon>
        <taxon>Acidimicrobiales</taxon>
        <taxon>Ilumatobacteraceae</taxon>
        <taxon>Ilumatobacter</taxon>
    </lineage>
</organism>
<accession>A0A6C7E310</accession>
<dbReference type="EMBL" id="AP012057">
    <property type="protein sequence ID" value="BAN01113.1"/>
    <property type="molecule type" value="Genomic_DNA"/>
</dbReference>
<sequence length="416" mass="42985">MPRSWTHPSTRSGDIALRSTGSALVIAASLALAACGGGSSESSTDDSPGATAPSSEPESSAPTATEPPATEAPATDPPATDPPATDPPATDPPATDPATTDAPPTTDFVLGADTVGEDFGGGFLTMDVWPGWEVTDGSIEPVTIFDDIESEPWTYDPDASELLVELSSGEAVMAVLRERRFFAVESYGQFRTGMIDAFGEIASYQIDAPTTWAGLDGYTTSFPFGTVRTAQVDDQFVSVLTFGIDTDELSEQVGAMIDNLRFDPSVIGPLAHATELEFFTTAGGPEFAASILVPASWQQVDGGDSLEFADPLTGSNASITITPSQGGVDAMVDVIASTDLLAADPVRVDGEVNGLAHAVLWDGEPSEADTAIIVADDGAYGVAILVETATMLVGDEPAGGRLIAQIVDSVFYGPHS</sequence>
<feature type="compositionally biased region" description="Low complexity" evidence="1">
    <location>
        <begin position="34"/>
        <end position="74"/>
    </location>
</feature>